<proteinExistence type="predicted"/>
<reference evidence="1" key="1">
    <citation type="submission" date="2022-03" db="EMBL/GenBank/DDBJ databases">
        <authorList>
            <person name="Santos J.D.N."/>
            <person name="Kallscheuer N."/>
            <person name="Jogler C."/>
            <person name="Lage O.M."/>
        </authorList>
    </citation>
    <scope>NUCLEOTIDE SEQUENCE</scope>
    <source>
        <strain evidence="1">M600PL45_2</strain>
    </source>
</reference>
<evidence type="ECO:0000313" key="2">
    <source>
        <dbReference type="Proteomes" id="UP001166784"/>
    </source>
</evidence>
<protein>
    <submittedName>
        <fullName evidence="1">Uncharacterized protein</fullName>
    </submittedName>
</protein>
<gene>
    <name evidence="1" type="ORF">MMA15_02730</name>
</gene>
<dbReference type="EMBL" id="JAKWJU010000002">
    <property type="protein sequence ID" value="MCH6159368.1"/>
    <property type="molecule type" value="Genomic_DNA"/>
</dbReference>
<comment type="caution">
    <text evidence="1">The sequence shown here is derived from an EMBL/GenBank/DDBJ whole genome shotgun (WGS) entry which is preliminary data.</text>
</comment>
<name>A0ABS9ST69_9ACTN</name>
<reference evidence="1" key="2">
    <citation type="journal article" date="2023" name="Int. J. Syst. Evol. Microbiol.">
        <title>Streptomyces marispadix sp. nov., isolated from marine beach sediment of the Northern Coast of Portugal.</title>
        <authorList>
            <person name="dos Santos J.D.N."/>
            <person name="Vitorino I.R."/>
            <person name="Kallscheuer N."/>
            <person name="Srivastava A."/>
            <person name="Krautwurst S."/>
            <person name="Marz M."/>
            <person name="Jogler C."/>
            <person name="Lobo Da Cunha A."/>
            <person name="Catita J."/>
            <person name="Goncalves H."/>
            <person name="Gonzalez I."/>
            <person name="Reyes F."/>
            <person name="Lage O.M."/>
        </authorList>
    </citation>
    <scope>NUCLEOTIDE SEQUENCE</scope>
    <source>
        <strain evidence="1">M600PL45_2</strain>
    </source>
</reference>
<sequence length="250" mass="28010">MRQTPELKPRLVVLDRDDEIQARRDNPELLADKDTTVVPLPLRHPYSGLEELQRLGPALREGAVFVRNPFDQNHYTEVSDAYASIAKAKFYAFSRVCQLLGAVRLEVLELRELSETGERAASVKMSAGSVSGGLTKGAKQLKEVAEKLFGSWTWETGEPDQELAEQMAMKSGLHTDITVNSLLEQRRYRTNPLKSHELLLDISSEAQKEITFAADLNALLGGFIKPKFEAKMNSLKGQMHNLQLELSVDF</sequence>
<accession>A0ABS9ST69</accession>
<dbReference type="Proteomes" id="UP001166784">
    <property type="component" value="Unassembled WGS sequence"/>
</dbReference>
<evidence type="ECO:0000313" key="1">
    <source>
        <dbReference type="EMBL" id="MCH6159368.1"/>
    </source>
</evidence>
<organism evidence="1 2">
    <name type="scientific">Streptomyces marispadix</name>
    <dbReference type="NCBI Taxonomy" id="2922868"/>
    <lineage>
        <taxon>Bacteria</taxon>
        <taxon>Bacillati</taxon>
        <taxon>Actinomycetota</taxon>
        <taxon>Actinomycetes</taxon>
        <taxon>Kitasatosporales</taxon>
        <taxon>Streptomycetaceae</taxon>
        <taxon>Streptomyces</taxon>
    </lineage>
</organism>
<keyword evidence="2" id="KW-1185">Reference proteome</keyword>
<dbReference type="RefSeq" id="WP_241057326.1">
    <property type="nucleotide sequence ID" value="NZ_JAKWJU010000002.1"/>
</dbReference>